<name>A0A5N6MNF2_9ASTR</name>
<evidence type="ECO:0000313" key="1">
    <source>
        <dbReference type="EMBL" id="KAD3641780.1"/>
    </source>
</evidence>
<dbReference type="EMBL" id="SZYD01000015">
    <property type="protein sequence ID" value="KAD3641780.1"/>
    <property type="molecule type" value="Genomic_DNA"/>
</dbReference>
<dbReference type="AlphaFoldDB" id="A0A5N6MNF2"/>
<protein>
    <submittedName>
        <fullName evidence="1">Uncharacterized protein</fullName>
    </submittedName>
</protein>
<dbReference type="Proteomes" id="UP000326396">
    <property type="component" value="Linkage Group LG5"/>
</dbReference>
<proteinExistence type="predicted"/>
<sequence length="178" mass="19635">MSSSRQVGLKFTHLVLNYKPTSEKRQIKTNHAPYNLEKDNYGTGTRGDECCFVSLLLQAIKANRGLSATPKQNPAAYSLGQFVEHVAGNGYIGLGFSGSYCVSNFDVILGILKITLGWPILFHIRLISLSTSHEMRSRTSVNQPIEKLSSQFLGKITTDGANKLNYHALLIEHPHGFA</sequence>
<organism evidence="1 2">
    <name type="scientific">Mikania micrantha</name>
    <name type="common">bitter vine</name>
    <dbReference type="NCBI Taxonomy" id="192012"/>
    <lineage>
        <taxon>Eukaryota</taxon>
        <taxon>Viridiplantae</taxon>
        <taxon>Streptophyta</taxon>
        <taxon>Embryophyta</taxon>
        <taxon>Tracheophyta</taxon>
        <taxon>Spermatophyta</taxon>
        <taxon>Magnoliopsida</taxon>
        <taxon>eudicotyledons</taxon>
        <taxon>Gunneridae</taxon>
        <taxon>Pentapetalae</taxon>
        <taxon>asterids</taxon>
        <taxon>campanulids</taxon>
        <taxon>Asterales</taxon>
        <taxon>Asteraceae</taxon>
        <taxon>Asteroideae</taxon>
        <taxon>Heliantheae alliance</taxon>
        <taxon>Eupatorieae</taxon>
        <taxon>Mikania</taxon>
    </lineage>
</organism>
<accession>A0A5N6MNF2</accession>
<keyword evidence="2" id="KW-1185">Reference proteome</keyword>
<comment type="caution">
    <text evidence="1">The sequence shown here is derived from an EMBL/GenBank/DDBJ whole genome shotgun (WGS) entry which is preliminary data.</text>
</comment>
<evidence type="ECO:0000313" key="2">
    <source>
        <dbReference type="Proteomes" id="UP000326396"/>
    </source>
</evidence>
<reference evidence="1 2" key="1">
    <citation type="submission" date="2019-05" db="EMBL/GenBank/DDBJ databases">
        <title>Mikania micrantha, genome provides insights into the molecular mechanism of rapid growth.</title>
        <authorList>
            <person name="Liu B."/>
        </authorList>
    </citation>
    <scope>NUCLEOTIDE SEQUENCE [LARGE SCALE GENOMIC DNA]</scope>
    <source>
        <strain evidence="1">NLD-2019</strain>
        <tissue evidence="1">Leaf</tissue>
    </source>
</reference>
<gene>
    <name evidence="1" type="ORF">E3N88_31004</name>
</gene>